<organism evidence="13 14">
    <name type="scientific">Peptostreptococcus canis</name>
    <dbReference type="NCBI Taxonomy" id="1159213"/>
    <lineage>
        <taxon>Bacteria</taxon>
        <taxon>Bacillati</taxon>
        <taxon>Bacillota</taxon>
        <taxon>Clostridia</taxon>
        <taxon>Peptostreptococcales</taxon>
        <taxon>Peptostreptococcaceae</taxon>
        <taxon>Peptostreptococcus</taxon>
    </lineage>
</organism>
<keyword evidence="2" id="KW-0235">DNA replication</keyword>
<dbReference type="InterPro" id="IPR016136">
    <property type="entry name" value="DNA_helicase_N/primase_C"/>
</dbReference>
<dbReference type="InterPro" id="IPR036185">
    <property type="entry name" value="DNA_heli_DnaB-like_N_sf"/>
</dbReference>
<evidence type="ECO:0000256" key="4">
    <source>
        <dbReference type="ARBA" id="ARBA00022801"/>
    </source>
</evidence>
<dbReference type="EC" id="5.6.2.3" evidence="9"/>
<name>A0ABR6TIR4_9FIRM</name>
<keyword evidence="14" id="KW-1185">Reference proteome</keyword>
<evidence type="ECO:0000256" key="3">
    <source>
        <dbReference type="ARBA" id="ARBA00022741"/>
    </source>
</evidence>
<keyword evidence="4" id="KW-0378">Hydrolase</keyword>
<accession>A0ABR6TIR4</accession>
<keyword evidence="8" id="KW-0413">Isomerase</keyword>
<dbReference type="Proteomes" id="UP000713904">
    <property type="component" value="Unassembled WGS sequence"/>
</dbReference>
<keyword evidence="6" id="KW-0067">ATP-binding</keyword>
<dbReference type="InterPro" id="IPR027417">
    <property type="entry name" value="P-loop_NTPase"/>
</dbReference>
<evidence type="ECO:0000313" key="14">
    <source>
        <dbReference type="Proteomes" id="UP000713904"/>
    </source>
</evidence>
<dbReference type="Pfam" id="PF03796">
    <property type="entry name" value="DnaB_C"/>
    <property type="match status" value="1"/>
</dbReference>
<evidence type="ECO:0000259" key="11">
    <source>
        <dbReference type="PROSITE" id="PS50162"/>
    </source>
</evidence>
<comment type="catalytic activity">
    <reaction evidence="10">
        <text>ATP + H2O = ADP + phosphate + H(+)</text>
        <dbReference type="Rhea" id="RHEA:13065"/>
        <dbReference type="ChEBI" id="CHEBI:15377"/>
        <dbReference type="ChEBI" id="CHEBI:15378"/>
        <dbReference type="ChEBI" id="CHEBI:30616"/>
        <dbReference type="ChEBI" id="CHEBI:43474"/>
        <dbReference type="ChEBI" id="CHEBI:456216"/>
        <dbReference type="EC" id="5.6.2.3"/>
    </reaction>
</comment>
<reference evidence="13 14" key="1">
    <citation type="submission" date="2020-05" db="EMBL/GenBank/DDBJ databases">
        <title>Draft genome of xy-202 and genomic insight in genome of the genus Peptostreptococcus.</title>
        <authorList>
            <person name="Zhang Z."/>
        </authorList>
    </citation>
    <scope>NUCLEOTIDE SEQUENCE [LARGE SCALE GENOMIC DNA]</scope>
    <source>
        <strain evidence="13 14">DSM 27025</strain>
    </source>
</reference>
<evidence type="ECO:0000256" key="8">
    <source>
        <dbReference type="ARBA" id="ARBA00023235"/>
    </source>
</evidence>
<dbReference type="PROSITE" id="PS50162">
    <property type="entry name" value="RECA_2"/>
    <property type="match status" value="1"/>
</dbReference>
<dbReference type="PANTHER" id="PTHR12873:SF6">
    <property type="entry name" value="TOPRIM DOMAIN-CONTAINING PROTEIN"/>
    <property type="match status" value="1"/>
</dbReference>
<protein>
    <recommendedName>
        <fullName evidence="9">DNA 5'-3' helicase</fullName>
        <ecNumber evidence="9">5.6.2.3</ecNumber>
    </recommendedName>
</protein>
<dbReference type="RefSeq" id="WP_185623240.1">
    <property type="nucleotide sequence ID" value="NZ_JABGBW010000001.1"/>
</dbReference>
<gene>
    <name evidence="13" type="ORF">HLB29_00680</name>
</gene>
<evidence type="ECO:0000259" key="12">
    <source>
        <dbReference type="PROSITE" id="PS51199"/>
    </source>
</evidence>
<keyword evidence="7" id="KW-0238">DNA-binding</keyword>
<evidence type="ECO:0000256" key="9">
    <source>
        <dbReference type="ARBA" id="ARBA00044969"/>
    </source>
</evidence>
<comment type="similarity">
    <text evidence="1">Belongs to the helicase family. DnaB subfamily.</text>
</comment>
<comment type="caution">
    <text evidence="13">The sequence shown here is derived from an EMBL/GenBank/DDBJ whole genome shotgun (WGS) entry which is preliminary data.</text>
</comment>
<feature type="domain" description="SF4 helicase" evidence="12">
    <location>
        <begin position="160"/>
        <end position="420"/>
    </location>
</feature>
<dbReference type="Gene3D" id="1.10.860.10">
    <property type="entry name" value="DNAb Helicase, Chain A"/>
    <property type="match status" value="1"/>
</dbReference>
<evidence type="ECO:0000313" key="13">
    <source>
        <dbReference type="EMBL" id="MBC2575200.1"/>
    </source>
</evidence>
<dbReference type="InterPro" id="IPR007693">
    <property type="entry name" value="DNA_helicase_DnaB-like_N"/>
</dbReference>
<evidence type="ECO:0000256" key="7">
    <source>
        <dbReference type="ARBA" id="ARBA00023125"/>
    </source>
</evidence>
<sequence length="443" mass="49842">MVGIDISFANIEAETALLGCIISDNSCMVKCMDSGVVPDDFMEQGFGFVYYCMSELFKSNKPIEAVSLISYVRSAGGSIEASDVTAMALAGIVTSLDYYISEIKTMSFKRRIVAEINDIVGEMKNNSMSQIKSSIADLLNNASTDSEVKELYCDISEIKRVEMNSGLQLGFSELDYLTNGLVFGSLTVLTGEPSSGKSTLLNQIIAHNIASGYKALIYSGELTAFNTLQWFMRTVANVEDLKEYRGANGTYYDVNSRGENAIRSWIKNRLFLFNEESVANIENITVTIDYLAREKGLKLVVIDNMMTVENSGDEELEKQKNLSKSLKSLARKHGLCVILVAHPKKKDRREKYHMHDVSGASEVVNLADYEFLLTRTIDDKDDITRIVILKNRVTGKQGIKRVLHFDEIRKRFYINSDERNRDYKYIQLDQICFTESDAYDAPF</sequence>
<dbReference type="InterPro" id="IPR003593">
    <property type="entry name" value="AAA+_ATPase"/>
</dbReference>
<evidence type="ECO:0000256" key="2">
    <source>
        <dbReference type="ARBA" id="ARBA00022705"/>
    </source>
</evidence>
<keyword evidence="5" id="KW-0347">Helicase</keyword>
<proteinExistence type="inferred from homology"/>
<dbReference type="SUPFAM" id="SSF52540">
    <property type="entry name" value="P-loop containing nucleoside triphosphate hydrolases"/>
    <property type="match status" value="1"/>
</dbReference>
<dbReference type="Pfam" id="PF00772">
    <property type="entry name" value="DnaB"/>
    <property type="match status" value="1"/>
</dbReference>
<dbReference type="SUPFAM" id="SSF48024">
    <property type="entry name" value="N-terminal domain of DnaB helicase"/>
    <property type="match status" value="1"/>
</dbReference>
<dbReference type="PROSITE" id="PS51199">
    <property type="entry name" value="SF4_HELICASE"/>
    <property type="match status" value="1"/>
</dbReference>
<dbReference type="EMBL" id="JABGBW010000001">
    <property type="protein sequence ID" value="MBC2575200.1"/>
    <property type="molecule type" value="Genomic_DNA"/>
</dbReference>
<evidence type="ECO:0000256" key="10">
    <source>
        <dbReference type="ARBA" id="ARBA00048954"/>
    </source>
</evidence>
<dbReference type="SMART" id="SM00382">
    <property type="entry name" value="AAA"/>
    <property type="match status" value="1"/>
</dbReference>
<dbReference type="InterPro" id="IPR027032">
    <property type="entry name" value="Twinkle-like"/>
</dbReference>
<dbReference type="Gene3D" id="3.40.50.300">
    <property type="entry name" value="P-loop containing nucleotide triphosphate hydrolases"/>
    <property type="match status" value="1"/>
</dbReference>
<feature type="domain" description="RecA family profile 1" evidence="11">
    <location>
        <begin position="163"/>
        <end position="343"/>
    </location>
</feature>
<evidence type="ECO:0000256" key="5">
    <source>
        <dbReference type="ARBA" id="ARBA00022806"/>
    </source>
</evidence>
<evidence type="ECO:0000256" key="1">
    <source>
        <dbReference type="ARBA" id="ARBA00008428"/>
    </source>
</evidence>
<evidence type="ECO:0000256" key="6">
    <source>
        <dbReference type="ARBA" id="ARBA00022840"/>
    </source>
</evidence>
<dbReference type="InterPro" id="IPR007694">
    <property type="entry name" value="DNA_helicase_DnaB-like_C"/>
</dbReference>
<keyword evidence="3" id="KW-0547">Nucleotide-binding</keyword>
<dbReference type="PANTHER" id="PTHR12873">
    <property type="entry name" value="T7-LIKE MITOCHONDRIAL DNA HELICASE"/>
    <property type="match status" value="1"/>
</dbReference>
<dbReference type="InterPro" id="IPR020588">
    <property type="entry name" value="RecA_ATP-bd"/>
</dbReference>